<accession>A0ABC8TDM5</accession>
<sequence>MGKRKSQRKNAATLDNDDTDSVSSSSTVRSDHMLVSGGEEVQLDKESILDQCLDALYEKRGSTREKALASIIEVFNSNLQHEFVEMKFATLLHQCLNSLKKGSAKEIALASHAIGLLVLTTGPGDKAKEILEESVSPISEALKSRSETSKISSLLECLAIITFVGGEEPEETETSMQIMWQLVHPKLGPNVVATKPSPALITAVVSAWSFLLTTLDGWTLNPKSWQQSISYFSTLLDKDDRSVRIAAGEALALIFETGNLEKFCGEVKVSGDISITEGNNYREFVHIRGLRGKILNQVRNLAAEAGGKGSAKKDLNSQRNSFRDILESLEDGYSPETSTKIGGECLNIATWAQLIQLNFLKRFLGGGYVKHMQENEFLHNVFGFTPKTKLLSRSEHHISALEKRMYKSPNSVLNKARTQLLNKQRMLSQDKNTGHYAVGFGDEEI</sequence>
<dbReference type="AlphaFoldDB" id="A0ABC8TDM5"/>
<organism evidence="5 6">
    <name type="scientific">Ilex paraguariensis</name>
    <name type="common">yerba mate</name>
    <dbReference type="NCBI Taxonomy" id="185542"/>
    <lineage>
        <taxon>Eukaryota</taxon>
        <taxon>Viridiplantae</taxon>
        <taxon>Streptophyta</taxon>
        <taxon>Embryophyta</taxon>
        <taxon>Tracheophyta</taxon>
        <taxon>Spermatophyta</taxon>
        <taxon>Magnoliopsida</taxon>
        <taxon>eudicotyledons</taxon>
        <taxon>Gunneridae</taxon>
        <taxon>Pentapetalae</taxon>
        <taxon>asterids</taxon>
        <taxon>campanulids</taxon>
        <taxon>Aquifoliales</taxon>
        <taxon>Aquifoliaceae</taxon>
        <taxon>Ilex</taxon>
    </lineage>
</organism>
<evidence type="ECO:0000259" key="4">
    <source>
        <dbReference type="Pfam" id="PF05004"/>
    </source>
</evidence>
<evidence type="ECO:0000256" key="2">
    <source>
        <dbReference type="SAM" id="MobiDB-lite"/>
    </source>
</evidence>
<dbReference type="InterPro" id="IPR006921">
    <property type="entry name" value="Interferon-rel_develop_reg_C"/>
</dbReference>
<dbReference type="Pfam" id="PF04836">
    <property type="entry name" value="IFRD_C"/>
    <property type="match status" value="1"/>
</dbReference>
<keyword evidence="6" id="KW-1185">Reference proteome</keyword>
<evidence type="ECO:0000259" key="3">
    <source>
        <dbReference type="Pfam" id="PF04836"/>
    </source>
</evidence>
<evidence type="ECO:0000256" key="1">
    <source>
        <dbReference type="ARBA" id="ARBA00008828"/>
    </source>
</evidence>
<dbReference type="Proteomes" id="UP001642360">
    <property type="component" value="Unassembled WGS sequence"/>
</dbReference>
<feature type="region of interest" description="Disordered" evidence="2">
    <location>
        <begin position="1"/>
        <end position="31"/>
    </location>
</feature>
<dbReference type="EMBL" id="CAUOFW020004851">
    <property type="protein sequence ID" value="CAK9167522.1"/>
    <property type="molecule type" value="Genomic_DNA"/>
</dbReference>
<dbReference type="Gene3D" id="1.25.10.10">
    <property type="entry name" value="Leucine-rich Repeat Variant"/>
    <property type="match status" value="1"/>
</dbReference>
<name>A0ABC8TDM5_9AQUA</name>
<comment type="caution">
    <text evidence="5">The sequence shown here is derived from an EMBL/GenBank/DDBJ whole genome shotgun (WGS) entry which is preliminary data.</text>
</comment>
<dbReference type="InterPro" id="IPR007701">
    <property type="entry name" value="Interferon-rel_develop_reg_N"/>
</dbReference>
<dbReference type="InterPro" id="IPR016024">
    <property type="entry name" value="ARM-type_fold"/>
</dbReference>
<dbReference type="Pfam" id="PF05004">
    <property type="entry name" value="IFRD"/>
    <property type="match status" value="1"/>
</dbReference>
<evidence type="ECO:0000313" key="6">
    <source>
        <dbReference type="Proteomes" id="UP001642360"/>
    </source>
</evidence>
<dbReference type="PANTHER" id="PTHR12354">
    <property type="entry name" value="INTERFERON-RELATED DEVELOPMENTAL REGULATOR"/>
    <property type="match status" value="1"/>
</dbReference>
<proteinExistence type="inferred from homology"/>
<gene>
    <name evidence="5" type="ORF">ILEXP_LOCUS36798</name>
</gene>
<dbReference type="InterPro" id="IPR011989">
    <property type="entry name" value="ARM-like"/>
</dbReference>
<comment type="similarity">
    <text evidence="1">Belongs to the IFRD family.</text>
</comment>
<protein>
    <recommendedName>
        <fullName evidence="7">Interferon-related developmental regulator 1</fullName>
    </recommendedName>
</protein>
<dbReference type="InterPro" id="IPR039777">
    <property type="entry name" value="IFRD"/>
</dbReference>
<feature type="domain" description="Interferon-related developmental regulator C-terminal" evidence="3">
    <location>
        <begin position="375"/>
        <end position="429"/>
    </location>
</feature>
<evidence type="ECO:0000313" key="5">
    <source>
        <dbReference type="EMBL" id="CAK9167522.1"/>
    </source>
</evidence>
<dbReference type="PANTHER" id="PTHR12354:SF1">
    <property type="entry name" value="INTERFERON-RELATED DEVELOPMENTAL REGULATOR 1"/>
    <property type="match status" value="1"/>
</dbReference>
<reference evidence="5 6" key="1">
    <citation type="submission" date="2024-02" db="EMBL/GenBank/DDBJ databases">
        <authorList>
            <person name="Vignale AGUSTIN F."/>
            <person name="Sosa J E."/>
            <person name="Modenutti C."/>
        </authorList>
    </citation>
    <scope>NUCLEOTIDE SEQUENCE [LARGE SCALE GENOMIC DNA]</scope>
</reference>
<feature type="domain" description="Interferon-related developmental regulator N-terminal" evidence="4">
    <location>
        <begin position="24"/>
        <end position="330"/>
    </location>
</feature>
<dbReference type="SUPFAM" id="SSF48371">
    <property type="entry name" value="ARM repeat"/>
    <property type="match status" value="1"/>
</dbReference>
<evidence type="ECO:0008006" key="7">
    <source>
        <dbReference type="Google" id="ProtNLM"/>
    </source>
</evidence>